<organism evidence="1">
    <name type="scientific">Arundo donax</name>
    <name type="common">Giant reed</name>
    <name type="synonym">Donax arundinaceus</name>
    <dbReference type="NCBI Taxonomy" id="35708"/>
    <lineage>
        <taxon>Eukaryota</taxon>
        <taxon>Viridiplantae</taxon>
        <taxon>Streptophyta</taxon>
        <taxon>Embryophyta</taxon>
        <taxon>Tracheophyta</taxon>
        <taxon>Spermatophyta</taxon>
        <taxon>Magnoliopsida</taxon>
        <taxon>Liliopsida</taxon>
        <taxon>Poales</taxon>
        <taxon>Poaceae</taxon>
        <taxon>PACMAD clade</taxon>
        <taxon>Arundinoideae</taxon>
        <taxon>Arundineae</taxon>
        <taxon>Arundo</taxon>
    </lineage>
</organism>
<dbReference type="EMBL" id="GBRH01218085">
    <property type="protein sequence ID" value="JAD79810.1"/>
    <property type="molecule type" value="Transcribed_RNA"/>
</dbReference>
<proteinExistence type="predicted"/>
<protein>
    <submittedName>
        <fullName evidence="1">Uncharacterized protein</fullName>
    </submittedName>
</protein>
<dbReference type="AlphaFoldDB" id="A0A0A9D2D5"/>
<reference evidence="1" key="1">
    <citation type="submission" date="2014-09" db="EMBL/GenBank/DDBJ databases">
        <authorList>
            <person name="Magalhaes I.L.F."/>
            <person name="Oliveira U."/>
            <person name="Santos F.R."/>
            <person name="Vidigal T.H.D.A."/>
            <person name="Brescovit A.D."/>
            <person name="Santos A.J."/>
        </authorList>
    </citation>
    <scope>NUCLEOTIDE SEQUENCE</scope>
    <source>
        <tissue evidence="1">Shoot tissue taken approximately 20 cm above the soil surface</tissue>
    </source>
</reference>
<accession>A0A0A9D2D5</accession>
<sequence>MIEHAFRFEPTFSCLYEIRTIWLPWSLRIRVFNIWNLFPVWNPTHWNPLWMVKYAVLSIFTGPGPHIEGTVLCSRSLWIYRKAAFKPRAFDHSI</sequence>
<reference evidence="1" key="2">
    <citation type="journal article" date="2015" name="Data Brief">
        <title>Shoot transcriptome of the giant reed, Arundo donax.</title>
        <authorList>
            <person name="Barrero R.A."/>
            <person name="Guerrero F.D."/>
            <person name="Moolhuijzen P."/>
            <person name="Goolsby J.A."/>
            <person name="Tidwell J."/>
            <person name="Bellgard S.E."/>
            <person name="Bellgard M.I."/>
        </authorList>
    </citation>
    <scope>NUCLEOTIDE SEQUENCE</scope>
    <source>
        <tissue evidence="1">Shoot tissue taken approximately 20 cm above the soil surface</tissue>
    </source>
</reference>
<name>A0A0A9D2D5_ARUDO</name>
<evidence type="ECO:0000313" key="1">
    <source>
        <dbReference type="EMBL" id="JAD79810.1"/>
    </source>
</evidence>